<protein>
    <submittedName>
        <fullName evidence="1">Uncharacterized protein</fullName>
    </submittedName>
</protein>
<gene>
    <name evidence="1" type="ORF">VNO80_12009</name>
</gene>
<proteinExistence type="predicted"/>
<keyword evidence="2" id="KW-1185">Reference proteome</keyword>
<dbReference type="AlphaFoldDB" id="A0AAN9NBL4"/>
<name>A0AAN9NBL4_PHACN</name>
<organism evidence="1 2">
    <name type="scientific">Phaseolus coccineus</name>
    <name type="common">Scarlet runner bean</name>
    <name type="synonym">Phaseolus multiflorus</name>
    <dbReference type="NCBI Taxonomy" id="3886"/>
    <lineage>
        <taxon>Eukaryota</taxon>
        <taxon>Viridiplantae</taxon>
        <taxon>Streptophyta</taxon>
        <taxon>Embryophyta</taxon>
        <taxon>Tracheophyta</taxon>
        <taxon>Spermatophyta</taxon>
        <taxon>Magnoliopsida</taxon>
        <taxon>eudicotyledons</taxon>
        <taxon>Gunneridae</taxon>
        <taxon>Pentapetalae</taxon>
        <taxon>rosids</taxon>
        <taxon>fabids</taxon>
        <taxon>Fabales</taxon>
        <taxon>Fabaceae</taxon>
        <taxon>Papilionoideae</taxon>
        <taxon>50 kb inversion clade</taxon>
        <taxon>NPAAA clade</taxon>
        <taxon>indigoferoid/millettioid clade</taxon>
        <taxon>Phaseoleae</taxon>
        <taxon>Phaseolus</taxon>
    </lineage>
</organism>
<accession>A0AAN9NBL4</accession>
<evidence type="ECO:0000313" key="2">
    <source>
        <dbReference type="Proteomes" id="UP001374584"/>
    </source>
</evidence>
<dbReference type="EMBL" id="JAYMYR010000004">
    <property type="protein sequence ID" value="KAK7369961.1"/>
    <property type="molecule type" value="Genomic_DNA"/>
</dbReference>
<dbReference type="Proteomes" id="UP001374584">
    <property type="component" value="Unassembled WGS sequence"/>
</dbReference>
<sequence>MIACWMSEALTSHVNIYVRRDPHTIKATVPLMVGYALLPLYLFQISINPRVPSKFMQKETLLYSVHFRVSAVSRNKGTKIYYKAQWKVEKGSRENWETFDVHDPMLKMVCKFEFKSQNQEGLHKINLIGKIYIKNKSSMI</sequence>
<evidence type="ECO:0000313" key="1">
    <source>
        <dbReference type="EMBL" id="KAK7369961.1"/>
    </source>
</evidence>
<reference evidence="1 2" key="1">
    <citation type="submission" date="2024-01" db="EMBL/GenBank/DDBJ databases">
        <title>The genomes of 5 underutilized Papilionoideae crops provide insights into root nodulation and disease resistanc.</title>
        <authorList>
            <person name="Jiang F."/>
        </authorList>
    </citation>
    <scope>NUCLEOTIDE SEQUENCE [LARGE SCALE GENOMIC DNA]</scope>
    <source>
        <strain evidence="1">JINMINGXINNONG_FW02</strain>
        <tissue evidence="1">Leaves</tissue>
    </source>
</reference>
<comment type="caution">
    <text evidence="1">The sequence shown here is derived from an EMBL/GenBank/DDBJ whole genome shotgun (WGS) entry which is preliminary data.</text>
</comment>